<name>M0ATX1_9EURY</name>
<organism evidence="3 4">
    <name type="scientific">Natrialba aegyptia DSM 13077</name>
    <dbReference type="NCBI Taxonomy" id="1227491"/>
    <lineage>
        <taxon>Archaea</taxon>
        <taxon>Methanobacteriati</taxon>
        <taxon>Methanobacteriota</taxon>
        <taxon>Stenosarchaea group</taxon>
        <taxon>Halobacteria</taxon>
        <taxon>Halobacteriales</taxon>
        <taxon>Natrialbaceae</taxon>
        <taxon>Natrialba</taxon>
    </lineage>
</organism>
<evidence type="ECO:0000313" key="4">
    <source>
        <dbReference type="Proteomes" id="UP000011591"/>
    </source>
</evidence>
<dbReference type="InterPro" id="IPR002831">
    <property type="entry name" value="Tscrpt_reg_TrmB_N"/>
</dbReference>
<feature type="domain" description="Transcription regulator TrmB N-terminal" evidence="2">
    <location>
        <begin position="15"/>
        <end position="89"/>
    </location>
</feature>
<evidence type="ECO:0000313" key="3">
    <source>
        <dbReference type="EMBL" id="ELZ02151.1"/>
    </source>
</evidence>
<dbReference type="Pfam" id="PF01978">
    <property type="entry name" value="TrmB"/>
    <property type="match status" value="1"/>
</dbReference>
<dbReference type="InterPro" id="IPR036390">
    <property type="entry name" value="WH_DNA-bd_sf"/>
</dbReference>
<proteinExistence type="predicted"/>
<feature type="region of interest" description="Disordered" evidence="1">
    <location>
        <begin position="116"/>
        <end position="150"/>
    </location>
</feature>
<accession>M0ATX1</accession>
<dbReference type="OrthoDB" id="9141at2157"/>
<gene>
    <name evidence="3" type="ORF">C480_17502</name>
</gene>
<protein>
    <submittedName>
        <fullName evidence="3">Transcriptional regulator</fullName>
    </submittedName>
</protein>
<dbReference type="SUPFAM" id="SSF46785">
    <property type="entry name" value="Winged helix' DNA-binding domain"/>
    <property type="match status" value="1"/>
</dbReference>
<keyword evidence="4" id="KW-1185">Reference proteome</keyword>
<evidence type="ECO:0000256" key="1">
    <source>
        <dbReference type="SAM" id="MobiDB-lite"/>
    </source>
</evidence>
<sequence length="150" mass="17275">MSEMLRQDMQCEGLLECFHDLKEIDKEVFQLLSDEAEPLTVDEIGDHIDRERSTAYRSVNRLLQAGFLQKKQINYDQGGYYHVYHPRDAEDISQEMQRLLNDWYAKMGQLIAEFSETYAVEPEPESESESESESGSDSDSESKPVASPDQ</sequence>
<dbReference type="EMBL" id="AOIP01000040">
    <property type="protein sequence ID" value="ELZ02151.1"/>
    <property type="molecule type" value="Genomic_DNA"/>
</dbReference>
<evidence type="ECO:0000259" key="2">
    <source>
        <dbReference type="Pfam" id="PF01978"/>
    </source>
</evidence>
<feature type="compositionally biased region" description="Acidic residues" evidence="1">
    <location>
        <begin position="122"/>
        <end position="139"/>
    </location>
</feature>
<reference evidence="3 4" key="1">
    <citation type="journal article" date="2014" name="PLoS Genet.">
        <title>Phylogenetically driven sequencing of extremely halophilic archaea reveals strategies for static and dynamic osmo-response.</title>
        <authorList>
            <person name="Becker E.A."/>
            <person name="Seitzer P.M."/>
            <person name="Tritt A."/>
            <person name="Larsen D."/>
            <person name="Krusor M."/>
            <person name="Yao A.I."/>
            <person name="Wu D."/>
            <person name="Madern D."/>
            <person name="Eisen J.A."/>
            <person name="Darling A.E."/>
            <person name="Facciotti M.T."/>
        </authorList>
    </citation>
    <scope>NUCLEOTIDE SEQUENCE [LARGE SCALE GENOMIC DNA]</scope>
    <source>
        <strain evidence="3 4">DSM 13077</strain>
    </source>
</reference>
<dbReference type="Gene3D" id="1.10.10.10">
    <property type="entry name" value="Winged helix-like DNA-binding domain superfamily/Winged helix DNA-binding domain"/>
    <property type="match status" value="1"/>
</dbReference>
<dbReference type="InterPro" id="IPR036388">
    <property type="entry name" value="WH-like_DNA-bd_sf"/>
</dbReference>
<dbReference type="PATRIC" id="fig|1227491.4.peg.3583"/>
<dbReference type="AlphaFoldDB" id="M0ATX1"/>
<dbReference type="Proteomes" id="UP000011591">
    <property type="component" value="Unassembled WGS sequence"/>
</dbReference>
<comment type="caution">
    <text evidence="3">The sequence shown here is derived from an EMBL/GenBank/DDBJ whole genome shotgun (WGS) entry which is preliminary data.</text>
</comment>